<dbReference type="PANTHER" id="PTHR33392">
    <property type="entry name" value="POLYISOPRENYL-TEICHOIC ACID--PEPTIDOGLYCAN TEICHOIC ACID TRANSFERASE TAGU"/>
    <property type="match status" value="1"/>
</dbReference>
<comment type="function">
    <text evidence="10">Involved in SarA attenuation. Affects resistance to oxacillin and teicoplanin, as well as the synthesis of virulence factors.</text>
</comment>
<keyword evidence="6 13" id="KW-1133">Transmembrane helix</keyword>
<evidence type="ECO:0000259" key="14">
    <source>
        <dbReference type="Pfam" id="PF03816"/>
    </source>
</evidence>
<sequence>MRNNKRPLSHHEELRLDYLQKNIHFLNDKEKRELAFLNYKDQYGAESASLQSWQLSSYEEEQEIPIRGRKQFLDDDVEDLPEYPRERPSRSRARKAEKKSRPKVVRVPKEVAMPTPPQPKVKKPRKKGRVKRFFKWLAFLLLAVLAGMGFMFYKGMKSIQDSPNAKAAETEVFHGKDTKDGVNILVLGTDGRVGETSDMTRTDSVMVVNINNSEKKVKIVSFMRDTLINIDGNDYKLNVAYTFGEQNNHQGAENVREVLKENFDIDIKHYALVDFSTFATAIDTIFPEGVTIDAQFSTIDGVDVSAVDVPDDLNMKDGVVPNQTITEGKQKMDGRTLLNYARFRKDDEGDYGRTRRQQQVLSAVLTQVKNPTKLFTGSEALGKVYSLTSTSIPFSFILTNGLGATVDGANGVSQTTIPENGDWTDEFDVYGGSGLKVDFEKYKQKLADMGFR</sequence>
<proteinExistence type="inferred from homology"/>
<evidence type="ECO:0000256" key="6">
    <source>
        <dbReference type="ARBA" id="ARBA00022989"/>
    </source>
</evidence>
<keyword evidence="7" id="KW-0805">Transcription regulation</keyword>
<evidence type="ECO:0000256" key="1">
    <source>
        <dbReference type="ARBA" id="ARBA00004401"/>
    </source>
</evidence>
<accession>A0ABV2JJ02</accession>
<evidence type="ECO:0000256" key="10">
    <source>
        <dbReference type="ARBA" id="ARBA00037178"/>
    </source>
</evidence>
<evidence type="ECO:0000313" key="16">
    <source>
        <dbReference type="Proteomes" id="UP001549055"/>
    </source>
</evidence>
<evidence type="ECO:0000256" key="11">
    <source>
        <dbReference type="ARBA" id="ARBA00040752"/>
    </source>
</evidence>
<dbReference type="InterPro" id="IPR004474">
    <property type="entry name" value="LytR_CpsA_psr"/>
</dbReference>
<evidence type="ECO:0000256" key="9">
    <source>
        <dbReference type="ARBA" id="ARBA00023163"/>
    </source>
</evidence>
<evidence type="ECO:0000256" key="8">
    <source>
        <dbReference type="ARBA" id="ARBA00023136"/>
    </source>
</evidence>
<gene>
    <name evidence="15" type="ORF">ABID27_000513</name>
</gene>
<feature type="domain" description="Cell envelope-related transcriptional attenuator" evidence="14">
    <location>
        <begin position="201"/>
        <end position="369"/>
    </location>
</feature>
<comment type="caution">
    <text evidence="15">The sequence shown here is derived from an EMBL/GenBank/DDBJ whole genome shotgun (WGS) entry which is preliminary data.</text>
</comment>
<dbReference type="Gene3D" id="3.40.630.190">
    <property type="entry name" value="LCP protein"/>
    <property type="match status" value="1"/>
</dbReference>
<feature type="region of interest" description="Disordered" evidence="12">
    <location>
        <begin position="77"/>
        <end position="106"/>
    </location>
</feature>
<dbReference type="PANTHER" id="PTHR33392:SF8">
    <property type="entry name" value="REGULATORY PROTEIN MSRR"/>
    <property type="match status" value="1"/>
</dbReference>
<comment type="subcellular location">
    <subcellularLocation>
        <location evidence="1">Cell membrane</location>
        <topology evidence="1">Single-pass type II membrane protein</topology>
    </subcellularLocation>
</comment>
<feature type="compositionally biased region" description="Basic residues" evidence="12">
    <location>
        <begin position="90"/>
        <end position="106"/>
    </location>
</feature>
<keyword evidence="9" id="KW-0804">Transcription</keyword>
<comment type="similarity">
    <text evidence="2">Belongs to the LytR/CpsA/Psr (LCP) family.</text>
</comment>
<reference evidence="15 16" key="1">
    <citation type="submission" date="2024-06" db="EMBL/GenBank/DDBJ databases">
        <title>Genomic Encyclopedia of Type Strains, Phase IV (KMG-IV): sequencing the most valuable type-strain genomes for metagenomic binning, comparative biology and taxonomic classification.</title>
        <authorList>
            <person name="Goeker M."/>
        </authorList>
    </citation>
    <scope>NUCLEOTIDE SEQUENCE [LARGE SCALE GENOMIC DNA]</scope>
    <source>
        <strain evidence="15 16">DSM 15349</strain>
    </source>
</reference>
<evidence type="ECO:0000313" key="15">
    <source>
        <dbReference type="EMBL" id="MET3643891.1"/>
    </source>
</evidence>
<dbReference type="InterPro" id="IPR050922">
    <property type="entry name" value="LytR/CpsA/Psr_CW_biosynth"/>
</dbReference>
<feature type="transmembrane region" description="Helical" evidence="13">
    <location>
        <begin position="133"/>
        <end position="153"/>
    </location>
</feature>
<dbReference type="Proteomes" id="UP001549055">
    <property type="component" value="Unassembled WGS sequence"/>
</dbReference>
<evidence type="ECO:0000256" key="13">
    <source>
        <dbReference type="SAM" id="Phobius"/>
    </source>
</evidence>
<dbReference type="Pfam" id="PF03816">
    <property type="entry name" value="LytR_cpsA_psr"/>
    <property type="match status" value="1"/>
</dbReference>
<dbReference type="RefSeq" id="WP_354280046.1">
    <property type="nucleotide sequence ID" value="NZ_JBEPMK010000002.1"/>
</dbReference>
<keyword evidence="3" id="KW-1003">Cell membrane</keyword>
<evidence type="ECO:0000256" key="5">
    <source>
        <dbReference type="ARBA" id="ARBA00022968"/>
    </source>
</evidence>
<dbReference type="NCBIfam" id="TIGR00350">
    <property type="entry name" value="lytR_cpsA_psr"/>
    <property type="match status" value="1"/>
</dbReference>
<protein>
    <recommendedName>
        <fullName evidence="11">Regulatory protein MsrR</fullName>
    </recommendedName>
</protein>
<name>A0ABV2JJ02_9STRE</name>
<organism evidence="15 16">
    <name type="scientific">Streptococcus gallinaceus</name>
    <dbReference type="NCBI Taxonomy" id="165758"/>
    <lineage>
        <taxon>Bacteria</taxon>
        <taxon>Bacillati</taxon>
        <taxon>Bacillota</taxon>
        <taxon>Bacilli</taxon>
        <taxon>Lactobacillales</taxon>
        <taxon>Streptococcaceae</taxon>
        <taxon>Streptococcus</taxon>
    </lineage>
</organism>
<dbReference type="EMBL" id="JBEPMK010000002">
    <property type="protein sequence ID" value="MET3643891.1"/>
    <property type="molecule type" value="Genomic_DNA"/>
</dbReference>
<keyword evidence="5" id="KW-0735">Signal-anchor</keyword>
<evidence type="ECO:0000256" key="7">
    <source>
        <dbReference type="ARBA" id="ARBA00023015"/>
    </source>
</evidence>
<evidence type="ECO:0000256" key="4">
    <source>
        <dbReference type="ARBA" id="ARBA00022692"/>
    </source>
</evidence>
<evidence type="ECO:0000256" key="2">
    <source>
        <dbReference type="ARBA" id="ARBA00006068"/>
    </source>
</evidence>
<keyword evidence="16" id="KW-1185">Reference proteome</keyword>
<evidence type="ECO:0000256" key="3">
    <source>
        <dbReference type="ARBA" id="ARBA00022475"/>
    </source>
</evidence>
<keyword evidence="4 13" id="KW-0812">Transmembrane</keyword>
<keyword evidence="8 13" id="KW-0472">Membrane</keyword>
<evidence type="ECO:0000256" key="12">
    <source>
        <dbReference type="SAM" id="MobiDB-lite"/>
    </source>
</evidence>